<keyword evidence="2" id="KW-1133">Transmembrane helix</keyword>
<keyword evidence="4" id="KW-1185">Reference proteome</keyword>
<keyword evidence="2" id="KW-0812">Transmembrane</keyword>
<evidence type="ECO:0000256" key="1">
    <source>
        <dbReference type="SAM" id="MobiDB-lite"/>
    </source>
</evidence>
<keyword evidence="2" id="KW-0472">Membrane</keyword>
<accession>A0A1I1SUE4</accession>
<name>A0A1I1SUE4_9ACTN</name>
<dbReference type="InterPro" id="IPR046491">
    <property type="entry name" value="DUF6584"/>
</dbReference>
<organism evidence="3 4">
    <name type="scientific">Klenkia taihuensis</name>
    <dbReference type="NCBI Taxonomy" id="1225127"/>
    <lineage>
        <taxon>Bacteria</taxon>
        <taxon>Bacillati</taxon>
        <taxon>Actinomycetota</taxon>
        <taxon>Actinomycetes</taxon>
        <taxon>Geodermatophilales</taxon>
        <taxon>Geodermatophilaceae</taxon>
        <taxon>Klenkia</taxon>
    </lineage>
</organism>
<evidence type="ECO:0000256" key="2">
    <source>
        <dbReference type="SAM" id="Phobius"/>
    </source>
</evidence>
<feature type="transmembrane region" description="Helical" evidence="2">
    <location>
        <begin position="143"/>
        <end position="168"/>
    </location>
</feature>
<evidence type="ECO:0000313" key="4">
    <source>
        <dbReference type="Proteomes" id="UP000199022"/>
    </source>
</evidence>
<dbReference type="RefSeq" id="WP_109504865.1">
    <property type="nucleotide sequence ID" value="NZ_BNAC01000005.1"/>
</dbReference>
<evidence type="ECO:0000313" key="3">
    <source>
        <dbReference type="EMBL" id="SFD50077.1"/>
    </source>
</evidence>
<dbReference type="Gene3D" id="1.25.40.10">
    <property type="entry name" value="Tetratricopeptide repeat domain"/>
    <property type="match status" value="1"/>
</dbReference>
<gene>
    <name evidence="3" type="ORF">SAMN05661030_3542</name>
</gene>
<protein>
    <recommendedName>
        <fullName evidence="5">Tetratricopeptide repeat-containing protein</fullName>
    </recommendedName>
</protein>
<dbReference type="Pfam" id="PF20225">
    <property type="entry name" value="DUF6584"/>
    <property type="match status" value="1"/>
</dbReference>
<dbReference type="STRING" id="1225127.SAMN05661030_3542"/>
<feature type="region of interest" description="Disordered" evidence="1">
    <location>
        <begin position="112"/>
        <end position="133"/>
    </location>
</feature>
<dbReference type="OrthoDB" id="3381914at2"/>
<dbReference type="EMBL" id="FOMD01000004">
    <property type="protein sequence ID" value="SFD50077.1"/>
    <property type="molecule type" value="Genomic_DNA"/>
</dbReference>
<evidence type="ECO:0008006" key="5">
    <source>
        <dbReference type="Google" id="ProtNLM"/>
    </source>
</evidence>
<reference evidence="4" key="1">
    <citation type="submission" date="2016-10" db="EMBL/GenBank/DDBJ databases">
        <authorList>
            <person name="Varghese N."/>
            <person name="Submissions S."/>
        </authorList>
    </citation>
    <scope>NUCLEOTIDE SEQUENCE [LARGE SCALE GENOMIC DNA]</scope>
    <source>
        <strain evidence="4">DSM 45962</strain>
    </source>
</reference>
<dbReference type="InterPro" id="IPR011990">
    <property type="entry name" value="TPR-like_helical_dom_sf"/>
</dbReference>
<sequence>MPADQTLARARAELAAGDVATARQRLRSLVGTYPARLDVRSALALAYRTAGDLAQAGRWSYLDAEPDPVERAAFHEAWPTAGERVRALRWSGPEDAAGPSAAERLRALRTEAEEEAGGPVDWATGRRREEPWEPTAGDRVLDWAIGGVVVLVLGCTVVGTVTVVRWLVDLVS</sequence>
<proteinExistence type="predicted"/>
<dbReference type="Proteomes" id="UP000199022">
    <property type="component" value="Unassembled WGS sequence"/>
</dbReference>
<dbReference type="AlphaFoldDB" id="A0A1I1SUE4"/>